<keyword evidence="2" id="KW-1185">Reference proteome</keyword>
<dbReference type="AlphaFoldDB" id="A7EE45"/>
<sequence length="74" mass="8335">MNQSIRVTPHCTYSGAVVKTALGDQKIALNREHKRYQNPAIASCQHIRALLDIVGERDHNLEIDETEPLSLILE</sequence>
<proteinExistence type="predicted"/>
<organism evidence="1 2">
    <name type="scientific">Sclerotinia sclerotiorum (strain ATCC 18683 / 1980 / Ss-1)</name>
    <name type="common">White mold</name>
    <name type="synonym">Whetzelinia sclerotiorum</name>
    <dbReference type="NCBI Taxonomy" id="665079"/>
    <lineage>
        <taxon>Eukaryota</taxon>
        <taxon>Fungi</taxon>
        <taxon>Dikarya</taxon>
        <taxon>Ascomycota</taxon>
        <taxon>Pezizomycotina</taxon>
        <taxon>Leotiomycetes</taxon>
        <taxon>Helotiales</taxon>
        <taxon>Sclerotiniaceae</taxon>
        <taxon>Sclerotinia</taxon>
    </lineage>
</organism>
<dbReference type="GeneID" id="5492041"/>
<evidence type="ECO:0000313" key="1">
    <source>
        <dbReference type="EMBL" id="EDO01111.1"/>
    </source>
</evidence>
<accession>A7EE45</accession>
<dbReference type="InParanoid" id="A7EE45"/>
<dbReference type="RefSeq" id="XP_001595496.1">
    <property type="nucleotide sequence ID" value="XM_001595446.1"/>
</dbReference>
<reference evidence="2" key="1">
    <citation type="journal article" date="2011" name="PLoS Genet.">
        <title>Genomic analysis of the necrotrophic fungal pathogens Sclerotinia sclerotiorum and Botrytis cinerea.</title>
        <authorList>
            <person name="Amselem J."/>
            <person name="Cuomo C.A."/>
            <person name="van Kan J.A."/>
            <person name="Viaud M."/>
            <person name="Benito E.P."/>
            <person name="Couloux A."/>
            <person name="Coutinho P.M."/>
            <person name="de Vries R.P."/>
            <person name="Dyer P.S."/>
            <person name="Fillinger S."/>
            <person name="Fournier E."/>
            <person name="Gout L."/>
            <person name="Hahn M."/>
            <person name="Kohn L."/>
            <person name="Lapalu N."/>
            <person name="Plummer K.M."/>
            <person name="Pradier J.M."/>
            <person name="Quevillon E."/>
            <person name="Sharon A."/>
            <person name="Simon A."/>
            <person name="ten Have A."/>
            <person name="Tudzynski B."/>
            <person name="Tudzynski P."/>
            <person name="Wincker P."/>
            <person name="Andrew M."/>
            <person name="Anthouard V."/>
            <person name="Beever R.E."/>
            <person name="Beffa R."/>
            <person name="Benoit I."/>
            <person name="Bouzid O."/>
            <person name="Brault B."/>
            <person name="Chen Z."/>
            <person name="Choquer M."/>
            <person name="Collemare J."/>
            <person name="Cotton P."/>
            <person name="Danchin E.G."/>
            <person name="Da Silva C."/>
            <person name="Gautier A."/>
            <person name="Giraud C."/>
            <person name="Giraud T."/>
            <person name="Gonzalez C."/>
            <person name="Grossetete S."/>
            <person name="Guldener U."/>
            <person name="Henrissat B."/>
            <person name="Howlett B.J."/>
            <person name="Kodira C."/>
            <person name="Kretschmer M."/>
            <person name="Lappartient A."/>
            <person name="Leroch M."/>
            <person name="Levis C."/>
            <person name="Mauceli E."/>
            <person name="Neuveglise C."/>
            <person name="Oeser B."/>
            <person name="Pearson M."/>
            <person name="Poulain J."/>
            <person name="Poussereau N."/>
            <person name="Quesneville H."/>
            <person name="Rascle C."/>
            <person name="Schumacher J."/>
            <person name="Segurens B."/>
            <person name="Sexton A."/>
            <person name="Silva E."/>
            <person name="Sirven C."/>
            <person name="Soanes D.M."/>
            <person name="Talbot N.J."/>
            <person name="Templeton M."/>
            <person name="Yandava C."/>
            <person name="Yarden O."/>
            <person name="Zeng Q."/>
            <person name="Rollins J.A."/>
            <person name="Lebrun M.H."/>
            <person name="Dickman M."/>
        </authorList>
    </citation>
    <scope>NUCLEOTIDE SEQUENCE [LARGE SCALE GENOMIC DNA]</scope>
    <source>
        <strain evidence="2">ATCC 18683 / 1980 / Ss-1</strain>
    </source>
</reference>
<protein>
    <submittedName>
        <fullName evidence="1">Uncharacterized protein</fullName>
    </submittedName>
</protein>
<dbReference type="KEGG" id="ssl:SS1G_03585"/>
<name>A7EE45_SCLS1</name>
<gene>
    <name evidence="1" type="ORF">SS1G_03585</name>
</gene>
<dbReference type="Proteomes" id="UP000001312">
    <property type="component" value="Unassembled WGS sequence"/>
</dbReference>
<evidence type="ECO:0000313" key="2">
    <source>
        <dbReference type="Proteomes" id="UP000001312"/>
    </source>
</evidence>
<dbReference type="HOGENOM" id="CLU_2689294_0_0_1"/>
<dbReference type="EMBL" id="CH476624">
    <property type="protein sequence ID" value="EDO01111.1"/>
    <property type="molecule type" value="Genomic_DNA"/>
</dbReference>